<evidence type="ECO:0000313" key="4">
    <source>
        <dbReference type="EMBL" id="RXH56834.1"/>
    </source>
</evidence>
<evidence type="ECO:0000259" key="2">
    <source>
        <dbReference type="Pfam" id="PF00557"/>
    </source>
</evidence>
<name>A0A4V1L5T0_9BACT</name>
<feature type="domain" description="Peptidase M24" evidence="2">
    <location>
        <begin position="201"/>
        <end position="403"/>
    </location>
</feature>
<organism evidence="4 5">
    <name type="scientific">Granulicella sibirica</name>
    <dbReference type="NCBI Taxonomy" id="2479048"/>
    <lineage>
        <taxon>Bacteria</taxon>
        <taxon>Pseudomonadati</taxon>
        <taxon>Acidobacteriota</taxon>
        <taxon>Terriglobia</taxon>
        <taxon>Terriglobales</taxon>
        <taxon>Acidobacteriaceae</taxon>
        <taxon>Granulicella</taxon>
    </lineage>
</organism>
<sequence>MPTRRSFLLTSAAATAALPLAAQTSSHAPTPTLPAPIAALKNRSHEAVPITLAERQRRVDRARELMARQKIAALCITGGTSLGYFTGIRSGVSERIFAWILPASGAPYIVCPAFEEARMTEQLSQLPEGAQTRIYTWNEDEDPYALLVKHLPHPGPLALDERVPFVYADRLAQADPSRKVVSGIPITAGCRSIKSPAELAIMQLANNITLSCYKAAFESATPGLTTAGFTALVDSAFAQCGVRGDVSCQTGEWSALPHGSIKPQVIRENQIVLIDDGCVLEGYVSDISRTFVFGKATDRQKKIFDIVHTAQAAALSAARVGAPCHVVDDAARKVVTDAGFGPDYKTFLHRLGHGIGMDGHEWPYLVRGNNQPLEVGMCFSDEPGIYLPGEFGVRLEDDWHLTESGGVMFTPTSSSLENPFA</sequence>
<dbReference type="PROSITE" id="PS51318">
    <property type="entry name" value="TAT"/>
    <property type="match status" value="1"/>
</dbReference>
<protein>
    <submittedName>
        <fullName evidence="4">Proline dipeptidase</fullName>
    </submittedName>
</protein>
<reference evidence="4 5" key="1">
    <citation type="submission" date="2018-11" db="EMBL/GenBank/DDBJ databases">
        <authorList>
            <person name="Mardanov A.V."/>
            <person name="Ravin N.V."/>
            <person name="Dedysh S.N."/>
        </authorList>
    </citation>
    <scope>NUCLEOTIDE SEQUENCE [LARGE SCALE GENOMIC DNA]</scope>
    <source>
        <strain evidence="4 5">AF10</strain>
    </source>
</reference>
<dbReference type="InterPro" id="IPR036005">
    <property type="entry name" value="Creatinase/aminopeptidase-like"/>
</dbReference>
<comment type="caution">
    <text evidence="4">The sequence shown here is derived from an EMBL/GenBank/DDBJ whole genome shotgun (WGS) entry which is preliminary data.</text>
</comment>
<dbReference type="Gene3D" id="3.40.350.10">
    <property type="entry name" value="Creatinase/prolidase N-terminal domain"/>
    <property type="match status" value="1"/>
</dbReference>
<evidence type="ECO:0000259" key="3">
    <source>
        <dbReference type="Pfam" id="PF01321"/>
    </source>
</evidence>
<proteinExistence type="predicted"/>
<dbReference type="Pfam" id="PF00557">
    <property type="entry name" value="Peptidase_M24"/>
    <property type="match status" value="1"/>
</dbReference>
<evidence type="ECO:0000256" key="1">
    <source>
        <dbReference type="SAM" id="SignalP"/>
    </source>
</evidence>
<dbReference type="EMBL" id="RDSM01000001">
    <property type="protein sequence ID" value="RXH56834.1"/>
    <property type="molecule type" value="Genomic_DNA"/>
</dbReference>
<dbReference type="InterPro" id="IPR000994">
    <property type="entry name" value="Pept_M24"/>
</dbReference>
<reference evidence="5" key="2">
    <citation type="submission" date="2019-02" db="EMBL/GenBank/DDBJ databases">
        <title>Granulicella sibirica sp. nov., a psychrotolerant acidobacterium isolated from an organic soil layer in forested tundra, West Siberia.</title>
        <authorList>
            <person name="Oshkin I.Y."/>
            <person name="Kulichevskaya I.S."/>
            <person name="Rijpstra W.I.C."/>
            <person name="Sinninghe Damste J.S."/>
            <person name="Rakitin A.L."/>
            <person name="Ravin N.V."/>
            <person name="Dedysh S.N."/>
        </authorList>
    </citation>
    <scope>NUCLEOTIDE SEQUENCE [LARGE SCALE GENOMIC DNA]</scope>
    <source>
        <strain evidence="5">AF10</strain>
    </source>
</reference>
<dbReference type="OrthoDB" id="9806388at2"/>
<keyword evidence="1" id="KW-0732">Signal</keyword>
<dbReference type="SUPFAM" id="SSF55920">
    <property type="entry name" value="Creatinase/aminopeptidase"/>
    <property type="match status" value="1"/>
</dbReference>
<dbReference type="PANTHER" id="PTHR46112:SF3">
    <property type="entry name" value="AMINOPEPTIDASE YPDF"/>
    <property type="match status" value="1"/>
</dbReference>
<feature type="domain" description="Creatinase N-terminal" evidence="3">
    <location>
        <begin position="58"/>
        <end position="193"/>
    </location>
</feature>
<dbReference type="RefSeq" id="WP_128911098.1">
    <property type="nucleotide sequence ID" value="NZ_RDSM01000001.1"/>
</dbReference>
<accession>A0A4V1L5T0</accession>
<feature type="chain" id="PRO_5020980357" evidence="1">
    <location>
        <begin position="29"/>
        <end position="421"/>
    </location>
</feature>
<dbReference type="InterPro" id="IPR050659">
    <property type="entry name" value="Peptidase_M24B"/>
</dbReference>
<dbReference type="Pfam" id="PF01321">
    <property type="entry name" value="Creatinase_N"/>
    <property type="match status" value="1"/>
</dbReference>
<dbReference type="Proteomes" id="UP000289437">
    <property type="component" value="Unassembled WGS sequence"/>
</dbReference>
<dbReference type="AlphaFoldDB" id="A0A4V1L5T0"/>
<gene>
    <name evidence="4" type="ORF">GRAN_0144</name>
</gene>
<dbReference type="InterPro" id="IPR006311">
    <property type="entry name" value="TAT_signal"/>
</dbReference>
<dbReference type="InterPro" id="IPR029149">
    <property type="entry name" value="Creatin/AminoP/Spt16_N"/>
</dbReference>
<keyword evidence="5" id="KW-1185">Reference proteome</keyword>
<dbReference type="Gene3D" id="3.90.230.10">
    <property type="entry name" value="Creatinase/methionine aminopeptidase superfamily"/>
    <property type="match status" value="1"/>
</dbReference>
<dbReference type="SUPFAM" id="SSF53092">
    <property type="entry name" value="Creatinase/prolidase N-terminal domain"/>
    <property type="match status" value="1"/>
</dbReference>
<evidence type="ECO:0000313" key="5">
    <source>
        <dbReference type="Proteomes" id="UP000289437"/>
    </source>
</evidence>
<dbReference type="InterPro" id="IPR000587">
    <property type="entry name" value="Creatinase_N"/>
</dbReference>
<dbReference type="PANTHER" id="PTHR46112">
    <property type="entry name" value="AMINOPEPTIDASE"/>
    <property type="match status" value="1"/>
</dbReference>
<feature type="signal peptide" evidence="1">
    <location>
        <begin position="1"/>
        <end position="28"/>
    </location>
</feature>